<evidence type="ECO:0000256" key="10">
    <source>
        <dbReference type="ARBA" id="ARBA00029826"/>
    </source>
</evidence>
<comment type="similarity">
    <text evidence="3">Belongs to the aTrm56 family.</text>
</comment>
<accession>A0ABS5QLW1</accession>
<proteinExistence type="inferred from homology"/>
<protein>
    <recommendedName>
        <fullName evidence="6">tRNA (cytidine(56)-2'-O)-methyltransferase</fullName>
        <ecNumber evidence="5">2.1.1.206</ecNumber>
    </recommendedName>
    <alternativeName>
        <fullName evidence="10">tRNA ribose 2'-O-methyltransferase aTrm56</fullName>
    </alternativeName>
</protein>
<evidence type="ECO:0000256" key="3">
    <source>
        <dbReference type="ARBA" id="ARBA00010324"/>
    </source>
</evidence>
<dbReference type="EC" id="2.1.1.206" evidence="5"/>
<evidence type="ECO:0000256" key="11">
    <source>
        <dbReference type="ARBA" id="ARBA00047792"/>
    </source>
</evidence>
<dbReference type="RefSeq" id="WP_213349521.1">
    <property type="nucleotide sequence ID" value="NZ_JAEDAM010000051.1"/>
</dbReference>
<dbReference type="InterPro" id="IPR002845">
    <property type="entry name" value="tRNA_mtfrase_aTrm56"/>
</dbReference>
<dbReference type="EMBL" id="JAEDAM010000051">
    <property type="protein sequence ID" value="MBS8122191.1"/>
    <property type="molecule type" value="Genomic_DNA"/>
</dbReference>
<comment type="function">
    <text evidence="1">Specifically catalyzes the AdoMet-dependent 2'-O-ribose methylation of cytidine at position 56 in tRNAs.</text>
</comment>
<dbReference type="SUPFAM" id="SSF75217">
    <property type="entry name" value="alpha/beta knot"/>
    <property type="match status" value="1"/>
</dbReference>
<evidence type="ECO:0000256" key="9">
    <source>
        <dbReference type="ARBA" id="ARBA00022694"/>
    </source>
</evidence>
<keyword evidence="7" id="KW-0963">Cytoplasm</keyword>
<dbReference type="Pfam" id="PF01994">
    <property type="entry name" value="Trm56"/>
    <property type="match status" value="1"/>
</dbReference>
<evidence type="ECO:0000256" key="7">
    <source>
        <dbReference type="ARBA" id="ARBA00022490"/>
    </source>
</evidence>
<evidence type="ECO:0000313" key="12">
    <source>
        <dbReference type="EMBL" id="MBS8122191.1"/>
    </source>
</evidence>
<comment type="catalytic activity">
    <reaction evidence="11">
        <text>cytidine(56) in tRNA + S-adenosyl-L-methionine = 2'-O-methylcytidine(56) in tRNA + S-adenosyl-L-homocysteine + H(+)</text>
        <dbReference type="Rhea" id="RHEA:42968"/>
        <dbReference type="Rhea" id="RHEA-COMP:10308"/>
        <dbReference type="Rhea" id="RHEA-COMP:10309"/>
        <dbReference type="ChEBI" id="CHEBI:15378"/>
        <dbReference type="ChEBI" id="CHEBI:57856"/>
        <dbReference type="ChEBI" id="CHEBI:59789"/>
        <dbReference type="ChEBI" id="CHEBI:74495"/>
        <dbReference type="ChEBI" id="CHEBI:82748"/>
        <dbReference type="EC" id="2.1.1.206"/>
    </reaction>
</comment>
<name>A0ABS5QLW1_9BACT</name>
<dbReference type="Proteomes" id="UP000680365">
    <property type="component" value="Unassembled WGS sequence"/>
</dbReference>
<dbReference type="InterPro" id="IPR029026">
    <property type="entry name" value="tRNA_m1G_MTases_N"/>
</dbReference>
<keyword evidence="13" id="KW-1185">Reference proteome</keyword>
<evidence type="ECO:0000313" key="13">
    <source>
        <dbReference type="Proteomes" id="UP000680365"/>
    </source>
</evidence>
<evidence type="ECO:0000256" key="8">
    <source>
        <dbReference type="ARBA" id="ARBA00022679"/>
    </source>
</evidence>
<dbReference type="GO" id="GO:0008168">
    <property type="term" value="F:methyltransferase activity"/>
    <property type="evidence" value="ECO:0007669"/>
    <property type="project" value="UniProtKB-KW"/>
</dbReference>
<comment type="caution">
    <text evidence="12">The sequence shown here is derived from an EMBL/GenBank/DDBJ whole genome shotgun (WGS) entry which is preliminary data.</text>
</comment>
<dbReference type="PANTHER" id="PTHR42197:SF1">
    <property type="entry name" value="TRNA (CYTIDINE(56)-2'-O)-METHYLTRANSFERASE"/>
    <property type="match status" value="1"/>
</dbReference>
<evidence type="ECO:0000256" key="2">
    <source>
        <dbReference type="ARBA" id="ARBA00004496"/>
    </source>
</evidence>
<dbReference type="PANTHER" id="PTHR42197">
    <property type="entry name" value="TRNA (CYTIDINE(56)-2'-O)-METHYLTRANSFERASE"/>
    <property type="match status" value="1"/>
</dbReference>
<evidence type="ECO:0000256" key="4">
    <source>
        <dbReference type="ARBA" id="ARBA00011738"/>
    </source>
</evidence>
<comment type="subcellular location">
    <subcellularLocation>
        <location evidence="2">Cytoplasm</location>
    </subcellularLocation>
</comment>
<organism evidence="12 13">
    <name type="scientific">Candidatus Vampirococcus lugosii</name>
    <dbReference type="NCBI Taxonomy" id="2789015"/>
    <lineage>
        <taxon>Bacteria</taxon>
        <taxon>Candidatus Absconditibacteriota</taxon>
        <taxon>Vampirococcus</taxon>
    </lineage>
</organism>
<keyword evidence="12" id="KW-0489">Methyltransferase</keyword>
<reference evidence="12 13" key="1">
    <citation type="journal article" date="2021" name="Nat. Commun.">
        <title>Reductive evolution and unique predatory mode in the CPR bacterium Vampirococcus lugosii.</title>
        <authorList>
            <person name="Moreira D."/>
            <person name="Zivanovic Y."/>
            <person name="Lopez-Archilla A.I."/>
            <person name="Iniesto M."/>
            <person name="Lopez-Garcia P."/>
        </authorList>
    </citation>
    <scope>NUCLEOTIDE SEQUENCE [LARGE SCALE GENOMIC DNA]</scope>
    <source>
        <strain evidence="12">Chiprana</strain>
    </source>
</reference>
<dbReference type="GO" id="GO:0032259">
    <property type="term" value="P:methylation"/>
    <property type="evidence" value="ECO:0007669"/>
    <property type="project" value="UniProtKB-KW"/>
</dbReference>
<keyword evidence="8 12" id="KW-0808">Transferase</keyword>
<evidence type="ECO:0000256" key="5">
    <source>
        <dbReference type="ARBA" id="ARBA00012624"/>
    </source>
</evidence>
<gene>
    <name evidence="12" type="ORF">VAMP_163n45</name>
</gene>
<dbReference type="Gene3D" id="3.40.1280.10">
    <property type="match status" value="1"/>
</dbReference>
<comment type="subunit">
    <text evidence="4">Homodimer.</text>
</comment>
<keyword evidence="9" id="KW-0819">tRNA processing</keyword>
<sequence length="174" mass="20254">MNIKILKLDHRPLRDKRITTHCALVSRAFKANSFFYSGIQDKNIEKNVLEINNKFGSSFEINYTQKPYELVKKLKKEKYIIIHLTMYGENITKKIKEIKNNKNILLIVGGPKVEHKYYEIANYNIGVTNQPHSEVAAIAMILYLIDNKSIENKDYNSEIKIIPNNDNKNVINLK</sequence>
<evidence type="ECO:0000256" key="6">
    <source>
        <dbReference type="ARBA" id="ARBA00013709"/>
    </source>
</evidence>
<dbReference type="InterPro" id="IPR029028">
    <property type="entry name" value="Alpha/beta_knot_MTases"/>
</dbReference>
<evidence type="ECO:0000256" key="1">
    <source>
        <dbReference type="ARBA" id="ARBA00003959"/>
    </source>
</evidence>